<evidence type="ECO:0000313" key="1">
    <source>
        <dbReference type="EMBL" id="KIM23263.1"/>
    </source>
</evidence>
<accession>A0A0C2WA07</accession>
<gene>
    <name evidence="1" type="ORF">M408DRAFT_265251</name>
</gene>
<keyword evidence="2" id="KW-1185">Reference proteome</keyword>
<organism evidence="1 2">
    <name type="scientific">Serendipita vermifera MAFF 305830</name>
    <dbReference type="NCBI Taxonomy" id="933852"/>
    <lineage>
        <taxon>Eukaryota</taxon>
        <taxon>Fungi</taxon>
        <taxon>Dikarya</taxon>
        <taxon>Basidiomycota</taxon>
        <taxon>Agaricomycotina</taxon>
        <taxon>Agaricomycetes</taxon>
        <taxon>Sebacinales</taxon>
        <taxon>Serendipitaceae</taxon>
        <taxon>Serendipita</taxon>
    </lineage>
</organism>
<reference evidence="2" key="2">
    <citation type="submission" date="2015-01" db="EMBL/GenBank/DDBJ databases">
        <title>Evolutionary Origins and Diversification of the Mycorrhizal Mutualists.</title>
        <authorList>
            <consortium name="DOE Joint Genome Institute"/>
            <consortium name="Mycorrhizal Genomics Consortium"/>
            <person name="Kohler A."/>
            <person name="Kuo A."/>
            <person name="Nagy L.G."/>
            <person name="Floudas D."/>
            <person name="Copeland A."/>
            <person name="Barry K.W."/>
            <person name="Cichocki N."/>
            <person name="Veneault-Fourrey C."/>
            <person name="LaButti K."/>
            <person name="Lindquist E.A."/>
            <person name="Lipzen A."/>
            <person name="Lundell T."/>
            <person name="Morin E."/>
            <person name="Murat C."/>
            <person name="Riley R."/>
            <person name="Ohm R."/>
            <person name="Sun H."/>
            <person name="Tunlid A."/>
            <person name="Henrissat B."/>
            <person name="Grigoriev I.V."/>
            <person name="Hibbett D.S."/>
            <person name="Martin F."/>
        </authorList>
    </citation>
    <scope>NUCLEOTIDE SEQUENCE [LARGE SCALE GENOMIC DNA]</scope>
    <source>
        <strain evidence="2">MAFF 305830</strain>
    </source>
</reference>
<sequence>MGPWKSSWGRVATYLFQNFEGTSSESILRMQAAMWPIVPDRGNLCRQALKYPTMLKFLQRAFYYTVSCPEHYDGDGHLLLHIFSQIHDCKSFVDTELFTNIPSDNCLFNVLLLILVSPDEPDQPPSRLRDDVNAQCWAQLMEACGTVKSSQFEMLTLVSDLAALVSGTERSILAAEDAELIIACINKAFALPFDHRIIPTLPALTNRLRVLLDGIMDKGLRPSEDNAVAASKVNMSLGKIITYFVTNTVCGSRNVRTLSCARARQEHSPATGWLPLDVE</sequence>
<dbReference type="HOGENOM" id="CLU_894761_0_0_1"/>
<proteinExistence type="predicted"/>
<evidence type="ECO:0000313" key="2">
    <source>
        <dbReference type="Proteomes" id="UP000054097"/>
    </source>
</evidence>
<name>A0A0C2WA07_SERVB</name>
<dbReference type="Proteomes" id="UP000054097">
    <property type="component" value="Unassembled WGS sequence"/>
</dbReference>
<dbReference type="AlphaFoldDB" id="A0A0C2WA07"/>
<protein>
    <submittedName>
        <fullName evidence="1">Uncharacterized protein</fullName>
    </submittedName>
</protein>
<dbReference type="EMBL" id="KN824340">
    <property type="protein sequence ID" value="KIM23263.1"/>
    <property type="molecule type" value="Genomic_DNA"/>
</dbReference>
<reference evidence="1 2" key="1">
    <citation type="submission" date="2014-04" db="EMBL/GenBank/DDBJ databases">
        <authorList>
            <consortium name="DOE Joint Genome Institute"/>
            <person name="Kuo A."/>
            <person name="Zuccaro A."/>
            <person name="Kohler A."/>
            <person name="Nagy L.G."/>
            <person name="Floudas D."/>
            <person name="Copeland A."/>
            <person name="Barry K.W."/>
            <person name="Cichocki N."/>
            <person name="Veneault-Fourrey C."/>
            <person name="LaButti K."/>
            <person name="Lindquist E.A."/>
            <person name="Lipzen A."/>
            <person name="Lundell T."/>
            <person name="Morin E."/>
            <person name="Murat C."/>
            <person name="Sun H."/>
            <person name="Tunlid A."/>
            <person name="Henrissat B."/>
            <person name="Grigoriev I.V."/>
            <person name="Hibbett D.S."/>
            <person name="Martin F."/>
            <person name="Nordberg H.P."/>
            <person name="Cantor M.N."/>
            <person name="Hua S.X."/>
        </authorList>
    </citation>
    <scope>NUCLEOTIDE SEQUENCE [LARGE SCALE GENOMIC DNA]</scope>
    <source>
        <strain evidence="1 2">MAFF 305830</strain>
    </source>
</reference>